<organism evidence="2 3">
    <name type="scientific">Trichobilharzia regenti</name>
    <name type="common">Nasal bird schistosome</name>
    <dbReference type="NCBI Taxonomy" id="157069"/>
    <lineage>
        <taxon>Eukaryota</taxon>
        <taxon>Metazoa</taxon>
        <taxon>Spiralia</taxon>
        <taxon>Lophotrochozoa</taxon>
        <taxon>Platyhelminthes</taxon>
        <taxon>Trematoda</taxon>
        <taxon>Digenea</taxon>
        <taxon>Strigeidida</taxon>
        <taxon>Schistosomatoidea</taxon>
        <taxon>Schistosomatidae</taxon>
        <taxon>Trichobilharzia</taxon>
    </lineage>
</organism>
<protein>
    <recommendedName>
        <fullName evidence="4">EF-hand domain-containing protein</fullName>
    </recommendedName>
</protein>
<proteinExistence type="predicted"/>
<evidence type="ECO:0008006" key="4">
    <source>
        <dbReference type="Google" id="ProtNLM"/>
    </source>
</evidence>
<dbReference type="PANTHER" id="PTHR35538">
    <property type="entry name" value="LIG_CHAN-GLU_BD DOMAIN-CONTAINING PROTEIN"/>
    <property type="match status" value="1"/>
</dbReference>
<accession>A0AA85IS19</accession>
<dbReference type="Proteomes" id="UP000050795">
    <property type="component" value="Unassembled WGS sequence"/>
</dbReference>
<reference evidence="2" key="1">
    <citation type="submission" date="2022-06" db="EMBL/GenBank/DDBJ databases">
        <authorList>
            <person name="Berger JAMES D."/>
            <person name="Berger JAMES D."/>
        </authorList>
    </citation>
    <scope>NUCLEOTIDE SEQUENCE [LARGE SCALE GENOMIC DNA]</scope>
</reference>
<evidence type="ECO:0000313" key="3">
    <source>
        <dbReference type="WBParaSite" id="TREG1_117810.1"/>
    </source>
</evidence>
<name>A0AA85IS19_TRIRE</name>
<dbReference type="AlphaFoldDB" id="A0AA85IS19"/>
<dbReference type="PANTHER" id="PTHR35538:SF4">
    <property type="entry name" value="EF-HAND DOMAIN-CONTAINING PROTEIN"/>
    <property type="match status" value="1"/>
</dbReference>
<feature type="compositionally biased region" description="Low complexity" evidence="1">
    <location>
        <begin position="439"/>
        <end position="455"/>
    </location>
</feature>
<evidence type="ECO:0000313" key="2">
    <source>
        <dbReference type="Proteomes" id="UP000050795"/>
    </source>
</evidence>
<keyword evidence="2" id="KW-1185">Reference proteome</keyword>
<sequence>MSGKRTVYGSHSTWNPMTSIEEYCIVNDKRIQDYENIFMAAYVIGLESQLDRISASTASPTSIEYDTQRANRKQKDEETLVQQFHAYIHEQSINDTDHHLAIQNILEKIILFNNGQKSYPRGICHITKKLNDGDQFEGSQISTSSSSWSSSVSQLERISDLQSTNKKAVVSGGIQGKSVKSTDQLVDSFSKLTLNEYNQRCAMLDGMMKSLKDTFTQQRNTYQKYKDRLDNEDVSSENITQLDSKKPFPNGLREILGYKRYFQIIEKSNLLSVYNQMYVSRRLAKSTLKSYIQLQKEKIKLQLNWKHSAFSGTRIYRHNLWKYNIPEIMKSIQLDKNDLEYAFKKLNKHLEVDFMNVKVTEIVEAVSHWCIDINLFIVLASLAERYNGLESLVRNNIYKVGAQSLRAKIKKARELFALIGGFDSRQHCKQPSNNRSIFQSSTNQTQSHPTTTTDTFISSKKTKGKNNSAERKLTPFDEYIQVDDMKLFFYAGNIRQSHVERLIQYLDYQNTGKIDFITFLEYLPLFVECHKQILCKPLTTSEIFIS</sequence>
<feature type="region of interest" description="Disordered" evidence="1">
    <location>
        <begin position="430"/>
        <end position="468"/>
    </location>
</feature>
<evidence type="ECO:0000256" key="1">
    <source>
        <dbReference type="SAM" id="MobiDB-lite"/>
    </source>
</evidence>
<dbReference type="WBParaSite" id="TREG1_117810.1">
    <property type="protein sequence ID" value="TREG1_117810.1"/>
    <property type="gene ID" value="TREG1_117810"/>
</dbReference>
<reference evidence="3" key="2">
    <citation type="submission" date="2023-11" db="UniProtKB">
        <authorList>
            <consortium name="WormBaseParasite"/>
        </authorList>
    </citation>
    <scope>IDENTIFICATION</scope>
</reference>